<sequence length="94" mass="9763">MAARPAGVFVLAQPVLGVGQQAKNGSDASTNKHPKIAGRPRAGLIEVLIVFHDVIIAENPAPAPQLPSTSKLSPWLLSGAYGKSHAEETTTSII</sequence>
<organism evidence="1 2">
    <name type="scientific">Mobiluncus mulieris</name>
    <dbReference type="NCBI Taxonomy" id="2052"/>
    <lineage>
        <taxon>Bacteria</taxon>
        <taxon>Bacillati</taxon>
        <taxon>Actinomycetota</taxon>
        <taxon>Actinomycetes</taxon>
        <taxon>Actinomycetales</taxon>
        <taxon>Actinomycetaceae</taxon>
        <taxon>Mobiluncus</taxon>
    </lineage>
</organism>
<name>A0A8G2HRB9_9ACTO</name>
<protein>
    <submittedName>
        <fullName evidence="1">Uncharacterized protein</fullName>
    </submittedName>
</protein>
<comment type="caution">
    <text evidence="1">The sequence shown here is derived from an EMBL/GenBank/DDBJ whole genome shotgun (WGS) entry which is preliminary data.</text>
</comment>
<evidence type="ECO:0000313" key="1">
    <source>
        <dbReference type="EMBL" id="STO15911.1"/>
    </source>
</evidence>
<dbReference type="EMBL" id="UGGQ01000006">
    <property type="protein sequence ID" value="STO15911.1"/>
    <property type="molecule type" value="Genomic_DNA"/>
</dbReference>
<reference evidence="1 2" key="1">
    <citation type="submission" date="2018-06" db="EMBL/GenBank/DDBJ databases">
        <authorList>
            <consortium name="Pathogen Informatics"/>
            <person name="Doyle S."/>
        </authorList>
    </citation>
    <scope>NUCLEOTIDE SEQUENCE [LARGE SCALE GENOMIC DNA]</scope>
    <source>
        <strain evidence="1 2">NCTC11819</strain>
    </source>
</reference>
<dbReference type="Proteomes" id="UP000255284">
    <property type="component" value="Unassembled WGS sequence"/>
</dbReference>
<evidence type="ECO:0000313" key="2">
    <source>
        <dbReference type="Proteomes" id="UP000255284"/>
    </source>
</evidence>
<dbReference type="AlphaFoldDB" id="A0A8G2HRB9"/>
<gene>
    <name evidence="1" type="ORF">NCTC11819_00455</name>
</gene>
<proteinExistence type="predicted"/>
<accession>A0A8G2HRB9</accession>